<protein>
    <submittedName>
        <fullName evidence="1">Uncharacterized protein</fullName>
    </submittedName>
</protein>
<accession>X0XZ37</accession>
<organism evidence="1">
    <name type="scientific">marine sediment metagenome</name>
    <dbReference type="NCBI Taxonomy" id="412755"/>
    <lineage>
        <taxon>unclassified sequences</taxon>
        <taxon>metagenomes</taxon>
        <taxon>ecological metagenomes</taxon>
    </lineage>
</organism>
<comment type="caution">
    <text evidence="1">The sequence shown here is derived from an EMBL/GenBank/DDBJ whole genome shotgun (WGS) entry which is preliminary data.</text>
</comment>
<feature type="non-terminal residue" evidence="1">
    <location>
        <position position="1"/>
    </location>
</feature>
<dbReference type="EMBL" id="BARS01043537">
    <property type="protein sequence ID" value="GAG40437.1"/>
    <property type="molecule type" value="Genomic_DNA"/>
</dbReference>
<name>X0XZ37_9ZZZZ</name>
<evidence type="ECO:0000313" key="1">
    <source>
        <dbReference type="EMBL" id="GAG40437.1"/>
    </source>
</evidence>
<reference evidence="1" key="1">
    <citation type="journal article" date="2014" name="Front. Microbiol.">
        <title>High frequency of phylogenetically diverse reductive dehalogenase-homologous genes in deep subseafloor sedimentary metagenomes.</title>
        <authorList>
            <person name="Kawai M."/>
            <person name="Futagami T."/>
            <person name="Toyoda A."/>
            <person name="Takaki Y."/>
            <person name="Nishi S."/>
            <person name="Hori S."/>
            <person name="Arai W."/>
            <person name="Tsubouchi T."/>
            <person name="Morono Y."/>
            <person name="Uchiyama I."/>
            <person name="Ito T."/>
            <person name="Fujiyama A."/>
            <person name="Inagaki F."/>
            <person name="Takami H."/>
        </authorList>
    </citation>
    <scope>NUCLEOTIDE SEQUENCE</scope>
    <source>
        <strain evidence="1">Expedition CK06-06</strain>
    </source>
</reference>
<sequence length="231" mass="26120">ALSNIEKKQHPFALAKSITDVAQGAVKQVQIQTRRKFDLATDFIPKGVRRTMAKKRDVKMKGMATSVVFTMPKISGFMPIHEEGGKRDPFMGKGTRSRKGITTKDTGKYFAIPSEMIEKKVYTTSGKVKKRYLPGELLKNFQKSKSRNLGKGIPMIVRRQRGGTKTPFIIRAGGAPKDKKRRGELEILHIFTSRASYSPVWDFEETVYDYVVRAFGTIYKRNLRKAVATAK</sequence>
<dbReference type="AlphaFoldDB" id="X0XZ37"/>
<gene>
    <name evidence="1" type="ORF">S01H1_65902</name>
</gene>
<proteinExistence type="predicted"/>